<feature type="region of interest" description="Disordered" evidence="1">
    <location>
        <begin position="291"/>
        <end position="343"/>
    </location>
</feature>
<keyword evidence="4" id="KW-1185">Reference proteome</keyword>
<organism evidence="3 4">
    <name type="scientific">Cladorrhinum samala</name>
    <dbReference type="NCBI Taxonomy" id="585594"/>
    <lineage>
        <taxon>Eukaryota</taxon>
        <taxon>Fungi</taxon>
        <taxon>Dikarya</taxon>
        <taxon>Ascomycota</taxon>
        <taxon>Pezizomycotina</taxon>
        <taxon>Sordariomycetes</taxon>
        <taxon>Sordariomycetidae</taxon>
        <taxon>Sordariales</taxon>
        <taxon>Podosporaceae</taxon>
        <taxon>Cladorrhinum</taxon>
    </lineage>
</organism>
<keyword evidence="2" id="KW-0732">Signal</keyword>
<accession>A0AAV9HNV9</accession>
<dbReference type="EMBL" id="MU864972">
    <property type="protein sequence ID" value="KAK4462476.1"/>
    <property type="molecule type" value="Genomic_DNA"/>
</dbReference>
<dbReference type="Gene3D" id="2.70.50.70">
    <property type="match status" value="1"/>
</dbReference>
<sequence>MFSHAVTSAVVALLAGAQLASAHAQILEPAPFRSKFNPNSDPGSIDYSMTAPLDASGANYPCKGYHVDFGTAAGKSVATYAPGGSYNFKMAEGGARHGGGSCQVSLSYDKGKTFTVIQSIIGGCPLADSYPFTVPADAPEGEAIWAWTWNNQIGNREQYMNCAAVTISKGAAKRDEVLKRAEVGFSSRPSVFVANLASIDPTCKTIEMADVIYPNPGPDVINNGGAQKAPVGNCAAGAGGGGSNGGGNVVPAPSSSAQAPVVTSVAPAPTPTKPVSLPGGVFITVPAGGASTAAPAQPTTLVVSTRPAASNTQAPVPAPSQGAGNGAGNGTGNGTGNGGSTAGGHAVGTACTSEGAWNCIAGSSFQRCASGTWSAVIPMAAGTKCTAGESDNLVTVKMRRGFRAHGHGSRHLA</sequence>
<evidence type="ECO:0000313" key="4">
    <source>
        <dbReference type="Proteomes" id="UP001321749"/>
    </source>
</evidence>
<feature type="compositionally biased region" description="Polar residues" evidence="1">
    <location>
        <begin position="297"/>
        <end position="314"/>
    </location>
</feature>
<feature type="compositionally biased region" description="Gly residues" evidence="1">
    <location>
        <begin position="323"/>
        <end position="343"/>
    </location>
</feature>
<dbReference type="Proteomes" id="UP001321749">
    <property type="component" value="Unassembled WGS sequence"/>
</dbReference>
<dbReference type="PANTHER" id="PTHR36182:SF1">
    <property type="entry name" value="PROTEIN, PUTATIVE (AFU_ORTHOLOGUE AFUA_6G10930)-RELATED"/>
    <property type="match status" value="1"/>
</dbReference>
<feature type="chain" id="PRO_5043843961" description="Lytic polysaccharide monooxygenase" evidence="2">
    <location>
        <begin position="25"/>
        <end position="413"/>
    </location>
</feature>
<proteinExistence type="predicted"/>
<evidence type="ECO:0000256" key="2">
    <source>
        <dbReference type="SAM" id="SignalP"/>
    </source>
</evidence>
<evidence type="ECO:0000313" key="3">
    <source>
        <dbReference type="EMBL" id="KAK4462476.1"/>
    </source>
</evidence>
<evidence type="ECO:0000256" key="1">
    <source>
        <dbReference type="SAM" id="MobiDB-lite"/>
    </source>
</evidence>
<dbReference type="PANTHER" id="PTHR36182">
    <property type="entry name" value="PROTEIN, PUTATIVE (AFU_ORTHOLOGUE AFUA_6G10930)-RELATED"/>
    <property type="match status" value="1"/>
</dbReference>
<protein>
    <recommendedName>
        <fullName evidence="5">Lytic polysaccharide monooxygenase</fullName>
    </recommendedName>
</protein>
<feature type="signal peptide" evidence="2">
    <location>
        <begin position="1"/>
        <end position="24"/>
    </location>
</feature>
<gene>
    <name evidence="3" type="ORF">QBC42DRAFT_80233</name>
</gene>
<name>A0AAV9HNV9_9PEZI</name>
<reference evidence="3" key="1">
    <citation type="journal article" date="2023" name="Mol. Phylogenet. Evol.">
        <title>Genome-scale phylogeny and comparative genomics of the fungal order Sordariales.</title>
        <authorList>
            <person name="Hensen N."/>
            <person name="Bonometti L."/>
            <person name="Westerberg I."/>
            <person name="Brannstrom I.O."/>
            <person name="Guillou S."/>
            <person name="Cros-Aarteil S."/>
            <person name="Calhoun S."/>
            <person name="Haridas S."/>
            <person name="Kuo A."/>
            <person name="Mondo S."/>
            <person name="Pangilinan J."/>
            <person name="Riley R."/>
            <person name="LaButti K."/>
            <person name="Andreopoulos B."/>
            <person name="Lipzen A."/>
            <person name="Chen C."/>
            <person name="Yan M."/>
            <person name="Daum C."/>
            <person name="Ng V."/>
            <person name="Clum A."/>
            <person name="Steindorff A."/>
            <person name="Ohm R.A."/>
            <person name="Martin F."/>
            <person name="Silar P."/>
            <person name="Natvig D.O."/>
            <person name="Lalanne C."/>
            <person name="Gautier V."/>
            <person name="Ament-Velasquez S.L."/>
            <person name="Kruys A."/>
            <person name="Hutchinson M.I."/>
            <person name="Powell A.J."/>
            <person name="Barry K."/>
            <person name="Miller A.N."/>
            <person name="Grigoriev I.V."/>
            <person name="Debuchy R."/>
            <person name="Gladieux P."/>
            <person name="Hiltunen Thoren M."/>
            <person name="Johannesson H."/>
        </authorList>
    </citation>
    <scope>NUCLEOTIDE SEQUENCE</scope>
    <source>
        <strain evidence="3">PSN324</strain>
    </source>
</reference>
<evidence type="ECO:0008006" key="5">
    <source>
        <dbReference type="Google" id="ProtNLM"/>
    </source>
</evidence>
<reference evidence="3" key="2">
    <citation type="submission" date="2023-06" db="EMBL/GenBank/DDBJ databases">
        <authorList>
            <consortium name="Lawrence Berkeley National Laboratory"/>
            <person name="Mondo S.J."/>
            <person name="Hensen N."/>
            <person name="Bonometti L."/>
            <person name="Westerberg I."/>
            <person name="Brannstrom I.O."/>
            <person name="Guillou S."/>
            <person name="Cros-Aarteil S."/>
            <person name="Calhoun S."/>
            <person name="Haridas S."/>
            <person name="Kuo A."/>
            <person name="Pangilinan J."/>
            <person name="Riley R."/>
            <person name="Labutti K."/>
            <person name="Andreopoulos B."/>
            <person name="Lipzen A."/>
            <person name="Chen C."/>
            <person name="Yanf M."/>
            <person name="Daum C."/>
            <person name="Ng V."/>
            <person name="Clum A."/>
            <person name="Steindorff A."/>
            <person name="Ohm R."/>
            <person name="Martin F."/>
            <person name="Silar P."/>
            <person name="Natvig D."/>
            <person name="Lalanne C."/>
            <person name="Gautier V."/>
            <person name="Ament-Velasquez S.L."/>
            <person name="Kruys A."/>
            <person name="Hutchinson M.I."/>
            <person name="Powell A.J."/>
            <person name="Barry K."/>
            <person name="Miller A.N."/>
            <person name="Grigoriev I.V."/>
            <person name="Debuchy R."/>
            <person name="Gladieux P."/>
            <person name="Thoren M.H."/>
            <person name="Johannesson H."/>
        </authorList>
    </citation>
    <scope>NUCLEOTIDE SEQUENCE</scope>
    <source>
        <strain evidence="3">PSN324</strain>
    </source>
</reference>
<dbReference type="AlphaFoldDB" id="A0AAV9HNV9"/>
<comment type="caution">
    <text evidence="3">The sequence shown here is derived from an EMBL/GenBank/DDBJ whole genome shotgun (WGS) entry which is preliminary data.</text>
</comment>